<name>A0A399SPM5_9BACT</name>
<dbReference type="Proteomes" id="UP000265926">
    <property type="component" value="Unassembled WGS sequence"/>
</dbReference>
<keyword evidence="2" id="KW-1185">Reference proteome</keyword>
<dbReference type="AlphaFoldDB" id="A0A399SPM5"/>
<reference evidence="1 2" key="1">
    <citation type="submission" date="2018-08" db="EMBL/GenBank/DDBJ databases">
        <title>Pallidiluteibacterium maritimus gen. nov., sp. nov., isolated from coastal sediment.</title>
        <authorList>
            <person name="Zhou L.Y."/>
        </authorList>
    </citation>
    <scope>NUCLEOTIDE SEQUENCE [LARGE SCALE GENOMIC DNA]</scope>
    <source>
        <strain evidence="1 2">XSD2</strain>
    </source>
</reference>
<dbReference type="PROSITE" id="PS51257">
    <property type="entry name" value="PROKAR_LIPOPROTEIN"/>
    <property type="match status" value="1"/>
</dbReference>
<comment type="caution">
    <text evidence="1">The sequence shown here is derived from an EMBL/GenBank/DDBJ whole genome shotgun (WGS) entry which is preliminary data.</text>
</comment>
<gene>
    <name evidence="1" type="ORF">D1614_21880</name>
</gene>
<proteinExistence type="predicted"/>
<evidence type="ECO:0000313" key="1">
    <source>
        <dbReference type="EMBL" id="RIJ45660.1"/>
    </source>
</evidence>
<protein>
    <submittedName>
        <fullName evidence="1">DUF5004 domain-containing protein</fullName>
    </submittedName>
</protein>
<dbReference type="EMBL" id="QWGR01000021">
    <property type="protein sequence ID" value="RIJ45660.1"/>
    <property type="molecule type" value="Genomic_DNA"/>
</dbReference>
<sequence>MQKIDYKKILMKKLIIYIPILLFIVSCADEIPEIGERANRKEQMVGTWQLEKFVQTDLKAKAKAYPAFATEKDLTNIFENNPYTDFSISFNSDGTFTSVTGNSFIDMIEQGNWSFDSDEVPSKILLSNGSQNQTIVIGSFANIIYDKIEFTIVKVDANTKKETISYTYYLSKK</sequence>
<dbReference type="OrthoDB" id="762635at2"/>
<dbReference type="Pfam" id="PF16395">
    <property type="entry name" value="DUF5004"/>
    <property type="match status" value="1"/>
</dbReference>
<evidence type="ECO:0000313" key="2">
    <source>
        <dbReference type="Proteomes" id="UP000265926"/>
    </source>
</evidence>
<accession>A0A399SPM5</accession>
<organism evidence="1 2">
    <name type="scientific">Maribellus luteus</name>
    <dbReference type="NCBI Taxonomy" id="2305463"/>
    <lineage>
        <taxon>Bacteria</taxon>
        <taxon>Pseudomonadati</taxon>
        <taxon>Bacteroidota</taxon>
        <taxon>Bacteroidia</taxon>
        <taxon>Marinilabiliales</taxon>
        <taxon>Prolixibacteraceae</taxon>
        <taxon>Maribellus</taxon>
    </lineage>
</organism>
<dbReference type="InterPro" id="IPR032168">
    <property type="entry name" value="DUF5004"/>
</dbReference>